<dbReference type="GO" id="GO:0016787">
    <property type="term" value="F:hydrolase activity"/>
    <property type="evidence" value="ECO:0007669"/>
    <property type="project" value="UniProtKB-KW"/>
</dbReference>
<reference evidence="8 9" key="1">
    <citation type="submission" date="2022-03" db="EMBL/GenBank/DDBJ databases">
        <title>Genome data of Colletotrichum spp.</title>
        <authorList>
            <person name="Utami Y.D."/>
            <person name="Hiruma K."/>
        </authorList>
    </citation>
    <scope>NUCLEOTIDE SEQUENCE [LARGE SCALE GENOMIC DNA]</scope>
    <source>
        <strain evidence="8 9">MAFF 239500</strain>
    </source>
</reference>
<evidence type="ECO:0000256" key="4">
    <source>
        <dbReference type="ARBA" id="ARBA00022723"/>
    </source>
</evidence>
<comment type="caution">
    <text evidence="8">The sequence shown here is derived from an EMBL/GenBank/DDBJ whole genome shotgun (WGS) entry which is preliminary data.</text>
</comment>
<dbReference type="RefSeq" id="XP_049132102.1">
    <property type="nucleotide sequence ID" value="XM_049276145.1"/>
</dbReference>
<evidence type="ECO:0000313" key="8">
    <source>
        <dbReference type="EMBL" id="GKT49752.1"/>
    </source>
</evidence>
<evidence type="ECO:0000256" key="5">
    <source>
        <dbReference type="ARBA" id="ARBA00022801"/>
    </source>
</evidence>
<dbReference type="InterPro" id="IPR001279">
    <property type="entry name" value="Metallo-B-lactamas"/>
</dbReference>
<proteinExistence type="inferred from homology"/>
<dbReference type="SMART" id="SM00849">
    <property type="entry name" value="Lactamase_B"/>
    <property type="match status" value="1"/>
</dbReference>
<protein>
    <submittedName>
        <fullName evidence="8">Lactamase-like protein nscB</fullName>
    </submittedName>
</protein>
<feature type="domain" description="Metallo-beta-lactamase" evidence="7">
    <location>
        <begin position="53"/>
        <end position="209"/>
    </location>
</feature>
<keyword evidence="5" id="KW-0378">Hydrolase</keyword>
<evidence type="ECO:0000259" key="7">
    <source>
        <dbReference type="SMART" id="SM00849"/>
    </source>
</evidence>
<dbReference type="InterPro" id="IPR050662">
    <property type="entry name" value="Sec-metab_biosynth-thioest"/>
</dbReference>
<accession>A0AA37PCM8</accession>
<dbReference type="Gene3D" id="3.60.15.10">
    <property type="entry name" value="Ribonuclease Z/Hydroxyacylglutathione hydrolase-like"/>
    <property type="match status" value="1"/>
</dbReference>
<keyword evidence="6" id="KW-0862">Zinc</keyword>
<dbReference type="EMBL" id="BQXU01000031">
    <property type="protein sequence ID" value="GKT49752.1"/>
    <property type="molecule type" value="Genomic_DNA"/>
</dbReference>
<keyword evidence="4" id="KW-0479">Metal-binding</keyword>
<dbReference type="GeneID" id="73330735"/>
<dbReference type="InterPro" id="IPR047921">
    <property type="entry name" value="LACTB2-like_MBL-fold"/>
</dbReference>
<evidence type="ECO:0000256" key="1">
    <source>
        <dbReference type="ARBA" id="ARBA00001947"/>
    </source>
</evidence>
<organism evidence="8 9">
    <name type="scientific">Colletotrichum spaethianum</name>
    <dbReference type="NCBI Taxonomy" id="700344"/>
    <lineage>
        <taxon>Eukaryota</taxon>
        <taxon>Fungi</taxon>
        <taxon>Dikarya</taxon>
        <taxon>Ascomycota</taxon>
        <taxon>Pezizomycotina</taxon>
        <taxon>Sordariomycetes</taxon>
        <taxon>Hypocreomycetidae</taxon>
        <taxon>Glomerellales</taxon>
        <taxon>Glomerellaceae</taxon>
        <taxon>Colletotrichum</taxon>
        <taxon>Colletotrichum spaethianum species complex</taxon>
    </lineage>
</organism>
<dbReference type="SUPFAM" id="SSF56281">
    <property type="entry name" value="Metallo-hydrolase/oxidoreductase"/>
    <property type="match status" value="1"/>
</dbReference>
<evidence type="ECO:0000313" key="9">
    <source>
        <dbReference type="Proteomes" id="UP001055115"/>
    </source>
</evidence>
<dbReference type="FunFam" id="3.60.15.10:FF:000041">
    <property type="entry name" value="Metallo-beta-lactamase domain protein"/>
    <property type="match status" value="1"/>
</dbReference>
<comment type="cofactor">
    <cofactor evidence="1">
        <name>Zn(2+)</name>
        <dbReference type="ChEBI" id="CHEBI:29105"/>
    </cofactor>
</comment>
<comment type="pathway">
    <text evidence="2">Secondary metabolite biosynthesis.</text>
</comment>
<dbReference type="Proteomes" id="UP001055115">
    <property type="component" value="Unassembled WGS sequence"/>
</dbReference>
<dbReference type="PANTHER" id="PTHR23131:SF2">
    <property type="entry name" value="LACTAMASE-LIKE PROTEIN APTB-RELATED"/>
    <property type="match status" value="1"/>
</dbReference>
<keyword evidence="9" id="KW-1185">Reference proteome</keyword>
<dbReference type="GO" id="GO:0046872">
    <property type="term" value="F:metal ion binding"/>
    <property type="evidence" value="ECO:0007669"/>
    <property type="project" value="UniProtKB-KW"/>
</dbReference>
<evidence type="ECO:0000256" key="3">
    <source>
        <dbReference type="ARBA" id="ARBA00007749"/>
    </source>
</evidence>
<dbReference type="AlphaFoldDB" id="A0AA37PCM8"/>
<evidence type="ECO:0000256" key="6">
    <source>
        <dbReference type="ARBA" id="ARBA00022833"/>
    </source>
</evidence>
<dbReference type="InterPro" id="IPR036866">
    <property type="entry name" value="RibonucZ/Hydroxyglut_hydro"/>
</dbReference>
<gene>
    <name evidence="8" type="ORF">ColSpa_09933</name>
</gene>
<dbReference type="Pfam" id="PF00753">
    <property type="entry name" value="Lactamase_B"/>
    <property type="match status" value="2"/>
</dbReference>
<sequence>MATLANVKIDREFWKDYLTAQASQLPHLDDVEDVTDRVIRVMGGNPGEMQLQGTNTFLVGTGKARILIDTGEGVPIWAERLIEILKERDLHISHVLLTHWHGDHTGGVPDLVAYDATLADCIYKCNPDPGQHAIEDGQIFAVEGATIKALFTPGHAVDHMCFLLEEENALFTGDNVLGHGFSVVEDLALYLQSLDRMADQGCIIGYPAHGVKIEKLPAKLNQYIRHKRAREKMIYGALLDSTMSNEGRNTYSKSGLSTREIISKIYGDVPRHLLQSAIEPFTTEILRMLADTRKVGFIVQGGTQRWFVNKACNMAA</sequence>
<comment type="similarity">
    <text evidence="3">Belongs to the metallo-beta-lactamase superfamily.</text>
</comment>
<dbReference type="CDD" id="cd07722">
    <property type="entry name" value="LACTB2-like_MBL-fold"/>
    <property type="match status" value="1"/>
</dbReference>
<dbReference type="PANTHER" id="PTHR23131">
    <property type="entry name" value="ENDORIBONUCLEASE LACTB2"/>
    <property type="match status" value="1"/>
</dbReference>
<evidence type="ECO:0000256" key="2">
    <source>
        <dbReference type="ARBA" id="ARBA00005179"/>
    </source>
</evidence>
<name>A0AA37PCM8_9PEZI</name>
<dbReference type="GO" id="GO:0044550">
    <property type="term" value="P:secondary metabolite biosynthetic process"/>
    <property type="evidence" value="ECO:0007669"/>
    <property type="project" value="UniProtKB-ARBA"/>
</dbReference>
<dbReference type="InterPro" id="IPR036388">
    <property type="entry name" value="WH-like_DNA-bd_sf"/>
</dbReference>
<dbReference type="Gene3D" id="1.10.10.10">
    <property type="entry name" value="Winged helix-like DNA-binding domain superfamily/Winged helix DNA-binding domain"/>
    <property type="match status" value="1"/>
</dbReference>